<evidence type="ECO:0000313" key="2">
    <source>
        <dbReference type="WBParaSite" id="PS1159_v2.g24022.t1"/>
    </source>
</evidence>
<accession>A0AC35G571</accession>
<name>A0AC35G571_9BILA</name>
<protein>
    <submittedName>
        <fullName evidence="2">Uncharacterized protein</fullName>
    </submittedName>
</protein>
<dbReference type="WBParaSite" id="PS1159_v2.g24022.t1">
    <property type="protein sequence ID" value="PS1159_v2.g24022.t1"/>
    <property type="gene ID" value="PS1159_v2.g24022"/>
</dbReference>
<sequence>MSLFFYRLTNTKKDMAYQGGGSGGGYNPNTGYPQGGAYPQPNYGQPQPPPTNVGWATGPGDEYSRLSGAPPGSSYNNQPGYAEAGEAPKASMSFNDASIRAAFVRKVFFLVTIMLGVVAVMSAIPFIHPPMRSFVRQNMGLYWVGYGTFFVTYLVLMCCESVRRSFPSNLIVTGILTLAIGYMTMMICSVHNVETVMLTLVITTVVCASIIIFSMQTKYDLTSMMGFVFIASMVIMVFGFVAIIGGLIFHIRWLYMVYAGLAALLFMVYLAIDVQMIMGGKKYSIDPEDHIFAAIQVFMDIIYIFWMLLSLIGGSRSD</sequence>
<proteinExistence type="predicted"/>
<reference evidence="2" key="1">
    <citation type="submission" date="2022-11" db="UniProtKB">
        <authorList>
            <consortium name="WormBaseParasite"/>
        </authorList>
    </citation>
    <scope>IDENTIFICATION</scope>
</reference>
<organism evidence="1 2">
    <name type="scientific">Panagrolaimus sp. PS1159</name>
    <dbReference type="NCBI Taxonomy" id="55785"/>
    <lineage>
        <taxon>Eukaryota</taxon>
        <taxon>Metazoa</taxon>
        <taxon>Ecdysozoa</taxon>
        <taxon>Nematoda</taxon>
        <taxon>Chromadorea</taxon>
        <taxon>Rhabditida</taxon>
        <taxon>Tylenchina</taxon>
        <taxon>Panagrolaimomorpha</taxon>
        <taxon>Panagrolaimoidea</taxon>
        <taxon>Panagrolaimidae</taxon>
        <taxon>Panagrolaimus</taxon>
    </lineage>
</organism>
<dbReference type="Proteomes" id="UP000887580">
    <property type="component" value="Unplaced"/>
</dbReference>
<evidence type="ECO:0000313" key="1">
    <source>
        <dbReference type="Proteomes" id="UP000887580"/>
    </source>
</evidence>